<evidence type="ECO:0000259" key="10">
    <source>
        <dbReference type="Pfam" id="PF22572"/>
    </source>
</evidence>
<keyword evidence="7" id="KW-0325">Glycoprotein</keyword>
<dbReference type="GO" id="GO:0004930">
    <property type="term" value="F:G protein-coupled receptor activity"/>
    <property type="evidence" value="ECO:0007669"/>
    <property type="project" value="UniProtKB-KW"/>
</dbReference>
<accession>A0AAV2HU95</accession>
<feature type="region of interest" description="Disordered" evidence="9">
    <location>
        <begin position="541"/>
        <end position="584"/>
    </location>
</feature>
<evidence type="ECO:0000256" key="6">
    <source>
        <dbReference type="ARBA" id="ARBA00023170"/>
    </source>
</evidence>
<dbReference type="Proteomes" id="UP001497497">
    <property type="component" value="Unassembled WGS sequence"/>
</dbReference>
<evidence type="ECO:0000256" key="8">
    <source>
        <dbReference type="ARBA" id="ARBA00023224"/>
    </source>
</evidence>
<dbReference type="InterPro" id="IPR054714">
    <property type="entry name" value="GPR158_179_extracellular"/>
</dbReference>
<sequence length="1028" mass="116714">VQVLIEHLPSSLKVDNVQVLKEHLPSSFKVDNVQVLIEHLPSSLKVDNVQVLIEHLPSSLKVDNVQVLIEHLPSSFEVDNVQVLIEHLPSSLEVDNVQVLIITMKYLAKSSMSVVAFTAVTLICNMTTIRCGGPYDWMKPDKFNQLDGLFHSVNAGNCRSKSKQQLLMRSDVVSQLPVYNHLLSKVWYRNRTSLIHIHNMALNRAMFHSYILQKMNDSESFHKQPDWRYFYFSAASDVNANPNVLNGSAFYFDTDCHYANWLPTLPFNKTIHLFGPRAFRWDDYRDQDNYLREPTRTVVKVTDIGSGNSNYTHPGYKMNTWYTTWLPDTHANEDSLTKFTYYIDIKQSNVTGKFQADQNERFAFFGPSMPGAADTEPKMLPVQFTAPYFDCGGANKWVVSAVSPVVDFMPRYSNFTHLRRQKFVGVVVMDIDLNKIDFNSCGVSPGNPGPSYLSGIDRCKRTTSCKHKAGFGLKRGGYICVCKPGTRWPWWQEPPYQGADIEMATEEEYKAGFLCLKNQHTLVLPVIDRYPGVHFELGDQIVSSGGPPANSQADGQAEKQRSSGDVHGDQHSQSRDPTDRDSIKKIIEDAEMIREFRIRARRDVKSPHANDDNGSTEDDYVIKNMVDVDVERLYQDDVRAHVELRNQLLAGNGMKKNLSSIETTLLESMTKLRDRHAERFKSLPTSGHGRVKRASVFDDQAFDRMMKIMRQKASVTSSSCHKLPNHQLFLPGDVSYGVNAQFESEGRTALRLSHFLSLMLQSAPPGMTEENSRAGPSLHVDHMFGEVLANVMGNFRIVSAGLYFDRDAFIGHDGKTRELFGPWAYKKSGSFYAIDTAGLTSAYVDQDWFVQAKSRFATNVSGVKTFKLRAYLRSDIEGTSTSRHENFPLIYRAATYELGFWTSPHFRCDGKVDQWVMTYVSPFFGVDSMGTKLVFRGVTTVDVPLNLLEINQCPQDFRVANAFKNTARCDYFSTTCSPLEGFPFTRGSYTCKCRLGFEYWHLDGKEWFEGSFLELEYEKKKAGIFSRL</sequence>
<feature type="non-terminal residue" evidence="11">
    <location>
        <position position="1028"/>
    </location>
</feature>
<dbReference type="PANTHER" id="PTHR32546">
    <property type="entry name" value="G-PROTEIN COUPLED RECEPTOR 158-RELATED"/>
    <property type="match status" value="1"/>
</dbReference>
<dbReference type="Pfam" id="PF22572">
    <property type="entry name" value="GPR158_179_EC"/>
    <property type="match status" value="2"/>
</dbReference>
<dbReference type="EMBL" id="CAXITT010000251">
    <property type="protein sequence ID" value="CAL1537135.1"/>
    <property type="molecule type" value="Genomic_DNA"/>
</dbReference>
<feature type="domain" description="GPR158/179 extracellular" evidence="10">
    <location>
        <begin position="384"/>
        <end position="485"/>
    </location>
</feature>
<evidence type="ECO:0000256" key="3">
    <source>
        <dbReference type="ARBA" id="ARBA00022475"/>
    </source>
</evidence>
<evidence type="ECO:0000313" key="11">
    <source>
        <dbReference type="EMBL" id="CAL1537135.1"/>
    </source>
</evidence>
<dbReference type="GO" id="GO:0005886">
    <property type="term" value="C:plasma membrane"/>
    <property type="evidence" value="ECO:0007669"/>
    <property type="project" value="UniProtKB-SubCell"/>
</dbReference>
<dbReference type="PANTHER" id="PTHR32546:SF25">
    <property type="entry name" value="MIP05539P"/>
    <property type="match status" value="1"/>
</dbReference>
<keyword evidence="4" id="KW-0732">Signal</keyword>
<comment type="subcellular location">
    <subcellularLocation>
        <location evidence="1">Cell membrane</location>
        <topology evidence="1">Multi-pass membrane protein</topology>
    </subcellularLocation>
</comment>
<keyword evidence="3" id="KW-0472">Membrane</keyword>
<feature type="non-terminal residue" evidence="11">
    <location>
        <position position="1"/>
    </location>
</feature>
<protein>
    <recommendedName>
        <fullName evidence="10">GPR158/179 extracellular domain-containing protein</fullName>
    </recommendedName>
</protein>
<keyword evidence="8" id="KW-0807">Transducer</keyword>
<dbReference type="Gene3D" id="3.30.450.20">
    <property type="entry name" value="PAS domain"/>
    <property type="match status" value="2"/>
</dbReference>
<keyword evidence="5" id="KW-0297">G-protein coupled receptor</keyword>
<gene>
    <name evidence="11" type="ORF">GSLYS_00011048001</name>
</gene>
<keyword evidence="12" id="KW-1185">Reference proteome</keyword>
<feature type="domain" description="GPR158/179 extracellular" evidence="10">
    <location>
        <begin position="901"/>
        <end position="997"/>
    </location>
</feature>
<comment type="similarity">
    <text evidence="2">Belongs to the G-protein coupled receptor 3 family.</text>
</comment>
<dbReference type="InterPro" id="IPR043458">
    <property type="entry name" value="GPR158/179"/>
</dbReference>
<evidence type="ECO:0000256" key="4">
    <source>
        <dbReference type="ARBA" id="ARBA00022729"/>
    </source>
</evidence>
<evidence type="ECO:0000256" key="9">
    <source>
        <dbReference type="SAM" id="MobiDB-lite"/>
    </source>
</evidence>
<evidence type="ECO:0000313" key="12">
    <source>
        <dbReference type="Proteomes" id="UP001497497"/>
    </source>
</evidence>
<evidence type="ECO:0000256" key="7">
    <source>
        <dbReference type="ARBA" id="ARBA00023180"/>
    </source>
</evidence>
<proteinExistence type="inferred from homology"/>
<feature type="compositionally biased region" description="Basic and acidic residues" evidence="9">
    <location>
        <begin position="556"/>
        <end position="584"/>
    </location>
</feature>
<dbReference type="AlphaFoldDB" id="A0AAV2HU95"/>
<evidence type="ECO:0000256" key="1">
    <source>
        <dbReference type="ARBA" id="ARBA00004651"/>
    </source>
</evidence>
<keyword evidence="3" id="KW-1003">Cell membrane</keyword>
<evidence type="ECO:0000256" key="5">
    <source>
        <dbReference type="ARBA" id="ARBA00023040"/>
    </source>
</evidence>
<evidence type="ECO:0000256" key="2">
    <source>
        <dbReference type="ARBA" id="ARBA00007242"/>
    </source>
</evidence>
<name>A0AAV2HU95_LYMST</name>
<keyword evidence="6" id="KW-0675">Receptor</keyword>
<reference evidence="11 12" key="1">
    <citation type="submission" date="2024-04" db="EMBL/GenBank/DDBJ databases">
        <authorList>
            <consortium name="Genoscope - CEA"/>
            <person name="William W."/>
        </authorList>
    </citation>
    <scope>NUCLEOTIDE SEQUENCE [LARGE SCALE GENOMIC DNA]</scope>
</reference>
<comment type="caution">
    <text evidence="11">The sequence shown here is derived from an EMBL/GenBank/DDBJ whole genome shotgun (WGS) entry which is preliminary data.</text>
</comment>
<organism evidence="11 12">
    <name type="scientific">Lymnaea stagnalis</name>
    <name type="common">Great pond snail</name>
    <name type="synonym">Helix stagnalis</name>
    <dbReference type="NCBI Taxonomy" id="6523"/>
    <lineage>
        <taxon>Eukaryota</taxon>
        <taxon>Metazoa</taxon>
        <taxon>Spiralia</taxon>
        <taxon>Lophotrochozoa</taxon>
        <taxon>Mollusca</taxon>
        <taxon>Gastropoda</taxon>
        <taxon>Heterobranchia</taxon>
        <taxon>Euthyneura</taxon>
        <taxon>Panpulmonata</taxon>
        <taxon>Hygrophila</taxon>
        <taxon>Lymnaeoidea</taxon>
        <taxon>Lymnaeidae</taxon>
        <taxon>Lymnaea</taxon>
    </lineage>
</organism>